<keyword evidence="5" id="KW-1185">Reference proteome</keyword>
<dbReference type="SMART" id="SM00098">
    <property type="entry name" value="alkPPc"/>
    <property type="match status" value="1"/>
</dbReference>
<keyword evidence="1" id="KW-0597">Phosphoprotein</keyword>
<protein>
    <submittedName>
        <fullName evidence="4">Alkaline phosphatase</fullName>
    </submittedName>
</protein>
<dbReference type="SUPFAM" id="SSF53649">
    <property type="entry name" value="Alkaline phosphatase-like"/>
    <property type="match status" value="1"/>
</dbReference>
<dbReference type="Gene3D" id="3.40.720.10">
    <property type="entry name" value="Alkaline Phosphatase, subunit A"/>
    <property type="match status" value="1"/>
</dbReference>
<dbReference type="PANTHER" id="PTHR11596:SF5">
    <property type="entry name" value="ALKALINE PHOSPHATASE"/>
    <property type="match status" value="1"/>
</dbReference>
<organism evidence="4 5">
    <name type="scientific">Paracoccus mangrovi</name>
    <dbReference type="NCBI Taxonomy" id="1715645"/>
    <lineage>
        <taxon>Bacteria</taxon>
        <taxon>Pseudomonadati</taxon>
        <taxon>Pseudomonadota</taxon>
        <taxon>Alphaproteobacteria</taxon>
        <taxon>Rhodobacterales</taxon>
        <taxon>Paracoccaceae</taxon>
        <taxon>Paracoccus</taxon>
    </lineage>
</organism>
<name>A0ABV7QX75_9RHOB</name>
<dbReference type="EMBL" id="JBHRXJ010000001">
    <property type="protein sequence ID" value="MFC3526586.1"/>
    <property type="molecule type" value="Genomic_DNA"/>
</dbReference>
<dbReference type="InterPro" id="IPR017850">
    <property type="entry name" value="Alkaline_phosphatase_core_sf"/>
</dbReference>
<evidence type="ECO:0000256" key="1">
    <source>
        <dbReference type="ARBA" id="ARBA00022553"/>
    </source>
</evidence>
<dbReference type="CDD" id="cd16012">
    <property type="entry name" value="ALP"/>
    <property type="match status" value="1"/>
</dbReference>
<reference evidence="5" key="1">
    <citation type="journal article" date="2019" name="Int. J. Syst. Evol. Microbiol.">
        <title>The Global Catalogue of Microorganisms (GCM) 10K type strain sequencing project: providing services to taxonomists for standard genome sequencing and annotation.</title>
        <authorList>
            <consortium name="The Broad Institute Genomics Platform"/>
            <consortium name="The Broad Institute Genome Sequencing Center for Infectious Disease"/>
            <person name="Wu L."/>
            <person name="Ma J."/>
        </authorList>
    </citation>
    <scope>NUCLEOTIDE SEQUENCE [LARGE SCALE GENOMIC DNA]</scope>
    <source>
        <strain evidence="5">KCTC 42899</strain>
    </source>
</reference>
<accession>A0ABV7QX75</accession>
<dbReference type="InterPro" id="IPR001952">
    <property type="entry name" value="Alkaline_phosphatase"/>
</dbReference>
<dbReference type="Pfam" id="PF00245">
    <property type="entry name" value="Alk_phosphatase"/>
    <property type="match status" value="1"/>
</dbReference>
<evidence type="ECO:0000256" key="3">
    <source>
        <dbReference type="SAM" id="SignalP"/>
    </source>
</evidence>
<gene>
    <name evidence="4" type="ORF">ACFOMH_00260</name>
</gene>
<evidence type="ECO:0000313" key="4">
    <source>
        <dbReference type="EMBL" id="MFC3526586.1"/>
    </source>
</evidence>
<feature type="chain" id="PRO_5045573279" evidence="3">
    <location>
        <begin position="24"/>
        <end position="498"/>
    </location>
</feature>
<dbReference type="RefSeq" id="WP_377741865.1">
    <property type="nucleotide sequence ID" value="NZ_JBHRXJ010000001.1"/>
</dbReference>
<feature type="signal peptide" evidence="3">
    <location>
        <begin position="1"/>
        <end position="23"/>
    </location>
</feature>
<dbReference type="Proteomes" id="UP001595721">
    <property type="component" value="Unassembled WGS sequence"/>
</dbReference>
<evidence type="ECO:0000313" key="5">
    <source>
        <dbReference type="Proteomes" id="UP001595721"/>
    </source>
</evidence>
<comment type="similarity">
    <text evidence="2">Belongs to the alkaline phosphatase family.</text>
</comment>
<sequence>MIFTTRSLTAGASLLALVSTAAAQDRLPQADDSYFIAAREQLARKIADQPNVGRAKNVVLFVGDGMSIPTMTAARIYEGQSRGVDGESNVLSFEELLPYTALSKTYTHDGQVADSAPTATAIVAGVKSSNGTIGVDQRAKPDDCASQKGTEVTTIFELAEAAGLATGIVSTARITHATPAATYAKVAGRDWEADTNLPEGAGGVCKDIAAQLVDWPAGDGFEVVLGGGRANFMLEDQKDPEDETKTGKRKSRDLVAEWKARHNDGAYIWNKQEFDALDPAATGRVLGLFNASHMQYEADREKDAGGEPSLAEMSSKAIDMLSRDEDGFVLMIEAGRIDHAHHAGNAARAMVDTVALADAVKAVYDKVDPAETLIIVTADHAHTFNIAGYPKRNNPILGIAGMGDDGKPYTTLGYMNGPGARMDEPRADLSGVDTTDLDFLQQALVPLGESETHAGDDVAILAQGPWAHLFHGVVEQNLIYHVMDQASGLATRAALAAK</sequence>
<keyword evidence="3" id="KW-0732">Signal</keyword>
<evidence type="ECO:0000256" key="2">
    <source>
        <dbReference type="RuleBase" id="RU003946"/>
    </source>
</evidence>
<dbReference type="PANTHER" id="PTHR11596">
    <property type="entry name" value="ALKALINE PHOSPHATASE"/>
    <property type="match status" value="1"/>
</dbReference>
<dbReference type="PRINTS" id="PR00113">
    <property type="entry name" value="ALKPHPHTASE"/>
</dbReference>
<comment type="caution">
    <text evidence="4">The sequence shown here is derived from an EMBL/GenBank/DDBJ whole genome shotgun (WGS) entry which is preliminary data.</text>
</comment>
<proteinExistence type="inferred from homology"/>